<sequence>MDQELIDLQFDRAVEIVQGLPKNGPIQTGYEEKLAMYSLYKQATVGNVQTPRPGMFDMLGRAKYDAWAKQKDLGTQEAKWQYVETLMKVLRKYSDRTVARDLVQELESYGDPSNVVMSGSLTRGSTSDSEGSETSPHQQQITEINGIMAHEPPTTDEETDEDNEDNVIQPTSIDPRRPPSALSSQNRYRTPLAGSTINMPIPSHALSPMPTGTPNMQPLPEHPTPSAFATSSPSHPTSLVQQFTGSQRSPSPRHSAYGPPYRGTPSFQRGFVPGQQPQQATRASLERAVESMQTSLAALHERLEGLETALGLGQGTAGVSRTSLPSHRSRISSPNQRNSSTPWPRWDPANMGAWSLVLQPLARLESNFRAFAWFVAEGDERSPILVMVRRLFLDLSFLIVVLVLLKSVWRRTQIRRGEVFGALREVWRALTGQKVPRVMAERGV</sequence>
<keyword evidence="2" id="KW-0175">Coiled coil</keyword>
<dbReference type="PROSITE" id="PS51228">
    <property type="entry name" value="ACB_2"/>
    <property type="match status" value="1"/>
</dbReference>
<dbReference type="HOGENOM" id="CLU_046559_0_0_1"/>
<accession>A0A0C3AI07</accession>
<dbReference type="SUPFAM" id="SSF47027">
    <property type="entry name" value="Acyl-CoA binding protein"/>
    <property type="match status" value="1"/>
</dbReference>
<evidence type="ECO:0000313" key="8">
    <source>
        <dbReference type="Proteomes" id="UP000054097"/>
    </source>
</evidence>
<dbReference type="FunFam" id="1.20.80.10:FF:000010">
    <property type="entry name" value="Acyl-CoA-binding domain-containing protein 5"/>
    <property type="match status" value="1"/>
</dbReference>
<reference evidence="6" key="3">
    <citation type="submission" date="2015-02" db="EMBL/GenBank/DDBJ databases">
        <title>Evolutionary Origins and Diversification of the Mycorrhizal Mutualists.</title>
        <authorList>
            <consortium name="DOE Joint Genome Institute"/>
            <consortium name="Mycorrhizal Genomics Consortium"/>
            <person name="Kohler A."/>
            <person name="Kuo A."/>
            <person name="Nagy L.G."/>
            <person name="Floudas D."/>
            <person name="Copeland A."/>
            <person name="Barry K.W."/>
            <person name="Cichocki N."/>
            <person name="Veneault-Fourrey C."/>
            <person name="LaButti K."/>
            <person name="Lindquist E.A."/>
            <person name="Lipzen A."/>
            <person name="Lundell T."/>
            <person name="Morin E."/>
            <person name="Murat C."/>
            <person name="Riley R."/>
            <person name="Ohm R."/>
            <person name="Sun H."/>
            <person name="Tunlid A."/>
            <person name="Henrissat B."/>
            <person name="Grigoriev I.V."/>
            <person name="Hibbett D.S."/>
            <person name="Martin F."/>
        </authorList>
    </citation>
    <scope>NUCLEOTIDE SEQUENCE</scope>
    <source>
        <strain evidence="6 8">MAFF 305830</strain>
    </source>
</reference>
<keyword evidence="8" id="KW-1185">Reference proteome</keyword>
<reference evidence="8" key="2">
    <citation type="submission" date="2015-01" db="EMBL/GenBank/DDBJ databases">
        <title>Evolutionary Origins and Diversification of the Mycorrhizal Mutualists.</title>
        <authorList>
            <consortium name="DOE Joint Genome Institute"/>
            <consortium name="Mycorrhizal Genomics Consortium"/>
            <person name="Kohler A."/>
            <person name="Kuo A."/>
            <person name="Nagy L.G."/>
            <person name="Floudas D."/>
            <person name="Copeland A."/>
            <person name="Barry K.W."/>
            <person name="Cichocki N."/>
            <person name="Veneault-Fourrey C."/>
            <person name="LaButti K."/>
            <person name="Lindquist E.A."/>
            <person name="Lipzen A."/>
            <person name="Lundell T."/>
            <person name="Morin E."/>
            <person name="Murat C."/>
            <person name="Riley R."/>
            <person name="Ohm R."/>
            <person name="Sun H."/>
            <person name="Tunlid A."/>
            <person name="Henrissat B."/>
            <person name="Grigoriev I.V."/>
            <person name="Hibbett D.S."/>
            <person name="Martin F."/>
        </authorList>
    </citation>
    <scope>NUCLEOTIDE SEQUENCE [LARGE SCALE GENOMIC DNA]</scope>
    <source>
        <strain evidence="7 8">MAFF 305830</strain>
    </source>
</reference>
<feature type="coiled-coil region" evidence="2">
    <location>
        <begin position="282"/>
        <end position="309"/>
    </location>
</feature>
<dbReference type="PANTHER" id="PTHR23310">
    <property type="entry name" value="ACYL-COA-BINDING PROTEIN, ACBP"/>
    <property type="match status" value="1"/>
</dbReference>
<proteinExistence type="predicted"/>
<keyword evidence="4" id="KW-0472">Membrane</keyword>
<evidence type="ECO:0000256" key="1">
    <source>
        <dbReference type="ARBA" id="ARBA00023121"/>
    </source>
</evidence>
<dbReference type="InterPro" id="IPR035984">
    <property type="entry name" value="Acyl-CoA-binding_sf"/>
</dbReference>
<dbReference type="InterPro" id="IPR014352">
    <property type="entry name" value="FERM/acyl-CoA-bd_prot_sf"/>
</dbReference>
<dbReference type="InterPro" id="IPR022408">
    <property type="entry name" value="Acyl-CoA-binding_prot_CS"/>
</dbReference>
<feature type="compositionally biased region" description="Polar residues" evidence="3">
    <location>
        <begin position="239"/>
        <end position="252"/>
    </location>
</feature>
<evidence type="ECO:0000256" key="2">
    <source>
        <dbReference type="SAM" id="Coils"/>
    </source>
</evidence>
<feature type="compositionally biased region" description="Low complexity" evidence="3">
    <location>
        <begin position="224"/>
        <end position="238"/>
    </location>
</feature>
<gene>
    <name evidence="7" type="ORF">M408DRAFT_209434</name>
    <name evidence="6" type="ORF">M408DRAFT_30987</name>
</gene>
<evidence type="ECO:0000313" key="7">
    <source>
        <dbReference type="EMBL" id="KIM25621.1"/>
    </source>
</evidence>
<feature type="region of interest" description="Disordered" evidence="3">
    <location>
        <begin position="111"/>
        <end position="282"/>
    </location>
</feature>
<dbReference type="InterPro" id="IPR000582">
    <property type="entry name" value="Acyl-CoA-binding_protein"/>
</dbReference>
<keyword evidence="4" id="KW-1133">Transmembrane helix</keyword>
<dbReference type="PRINTS" id="PR00689">
    <property type="entry name" value="ACOABINDINGP"/>
</dbReference>
<dbReference type="GO" id="GO:0000062">
    <property type="term" value="F:fatty-acyl-CoA binding"/>
    <property type="evidence" value="ECO:0007669"/>
    <property type="project" value="InterPro"/>
</dbReference>
<dbReference type="AlphaFoldDB" id="A0A0C3AI07"/>
<feature type="compositionally biased region" description="Acidic residues" evidence="3">
    <location>
        <begin position="154"/>
        <end position="165"/>
    </location>
</feature>
<evidence type="ECO:0000256" key="3">
    <source>
        <dbReference type="SAM" id="MobiDB-lite"/>
    </source>
</evidence>
<reference evidence="6 8" key="1">
    <citation type="submission" date="2014-04" db="EMBL/GenBank/DDBJ databases">
        <authorList>
            <consortium name="DOE Joint Genome Institute"/>
            <person name="Kuo A."/>
            <person name="Zuccaro A."/>
            <person name="Kohler A."/>
            <person name="Nagy L.G."/>
            <person name="Floudas D."/>
            <person name="Copeland A."/>
            <person name="Barry K.W."/>
            <person name="Cichocki N."/>
            <person name="Veneault-Fourrey C."/>
            <person name="LaButti K."/>
            <person name="Lindquist E.A."/>
            <person name="Lipzen A."/>
            <person name="Lundell T."/>
            <person name="Morin E."/>
            <person name="Murat C."/>
            <person name="Sun H."/>
            <person name="Tunlid A."/>
            <person name="Henrissat B."/>
            <person name="Grigoriev I.V."/>
            <person name="Hibbett D.S."/>
            <person name="Martin F."/>
            <person name="Nordberg H.P."/>
            <person name="Cantor M.N."/>
            <person name="Hua S.X."/>
        </authorList>
    </citation>
    <scope>NUCLEOTIDE SEQUENCE [LARGE SCALE GENOMIC DNA]</scope>
    <source>
        <strain evidence="6 8">MAFF 305830</strain>
    </source>
</reference>
<name>A0A0C3AI07_SERVB</name>
<evidence type="ECO:0000313" key="6">
    <source>
        <dbReference type="EMBL" id="KIM19709.1"/>
    </source>
</evidence>
<feature type="compositionally biased region" description="Polar residues" evidence="3">
    <location>
        <begin position="181"/>
        <end position="198"/>
    </location>
</feature>
<evidence type="ECO:0000259" key="5">
    <source>
        <dbReference type="PROSITE" id="PS51228"/>
    </source>
</evidence>
<dbReference type="EMBL" id="KN824566">
    <property type="protein sequence ID" value="KIM19709.1"/>
    <property type="molecule type" value="Genomic_DNA"/>
</dbReference>
<dbReference type="PROSITE" id="PS00880">
    <property type="entry name" value="ACB_1"/>
    <property type="match status" value="1"/>
</dbReference>
<dbReference type="STRING" id="933852.A0A0C3AI07"/>
<feature type="transmembrane region" description="Helical" evidence="4">
    <location>
        <begin position="391"/>
        <end position="409"/>
    </location>
</feature>
<feature type="domain" description="ACB" evidence="5">
    <location>
        <begin position="6"/>
        <end position="95"/>
    </location>
</feature>
<evidence type="ECO:0000256" key="4">
    <source>
        <dbReference type="SAM" id="Phobius"/>
    </source>
</evidence>
<dbReference type="OrthoDB" id="346910at2759"/>
<dbReference type="GO" id="GO:0006631">
    <property type="term" value="P:fatty acid metabolic process"/>
    <property type="evidence" value="ECO:0007669"/>
    <property type="project" value="TreeGrafter"/>
</dbReference>
<protein>
    <recommendedName>
        <fullName evidence="5">ACB domain-containing protein</fullName>
    </recommendedName>
</protein>
<organism evidence="6 8">
    <name type="scientific">Serendipita vermifera MAFF 305830</name>
    <dbReference type="NCBI Taxonomy" id="933852"/>
    <lineage>
        <taxon>Eukaryota</taxon>
        <taxon>Fungi</taxon>
        <taxon>Dikarya</taxon>
        <taxon>Basidiomycota</taxon>
        <taxon>Agaricomycotina</taxon>
        <taxon>Agaricomycetes</taxon>
        <taxon>Sebacinales</taxon>
        <taxon>Serendipitaceae</taxon>
        <taxon>Serendipita</taxon>
    </lineage>
</organism>
<dbReference type="Proteomes" id="UP000054097">
    <property type="component" value="Unassembled WGS sequence"/>
</dbReference>
<feature type="compositionally biased region" description="Polar residues" evidence="3">
    <location>
        <begin position="317"/>
        <end position="342"/>
    </location>
</feature>
<dbReference type="Gene3D" id="1.20.80.10">
    <property type="match status" value="1"/>
</dbReference>
<keyword evidence="1" id="KW-0446">Lipid-binding</keyword>
<feature type="region of interest" description="Disordered" evidence="3">
    <location>
        <begin position="314"/>
        <end position="344"/>
    </location>
</feature>
<feature type="compositionally biased region" description="Low complexity" evidence="3">
    <location>
        <begin position="124"/>
        <end position="135"/>
    </location>
</feature>
<keyword evidence="4" id="KW-0812">Transmembrane</keyword>
<dbReference type="Pfam" id="PF00887">
    <property type="entry name" value="ACBP"/>
    <property type="match status" value="1"/>
</dbReference>
<dbReference type="PANTHER" id="PTHR23310:SF133">
    <property type="entry name" value="COA BINDING PROTEIN, PUTATIVE (AFU_ORTHOLOGUE AFUA_1G12300)-RELATED"/>
    <property type="match status" value="1"/>
</dbReference>
<dbReference type="EMBL" id="KN824313">
    <property type="protein sequence ID" value="KIM25621.1"/>
    <property type="molecule type" value="Genomic_DNA"/>
</dbReference>